<dbReference type="CDD" id="cd12284">
    <property type="entry name" value="RRM2_RBM23_RBM39"/>
    <property type="match status" value="1"/>
</dbReference>
<evidence type="ECO:0000256" key="3">
    <source>
        <dbReference type="ARBA" id="ARBA00022884"/>
    </source>
</evidence>
<feature type="domain" description="RRM" evidence="5">
    <location>
        <begin position="93"/>
        <end position="169"/>
    </location>
</feature>
<dbReference type="PANTHER" id="PTHR48036">
    <property type="entry name" value="SPLICING FACTOR (PAD-1), PUTATIVE (AFU_ORTHOLOGUE AFUA_1G15810)-RELATED"/>
    <property type="match status" value="1"/>
</dbReference>
<name>A0A8C3Y6P4_CATUS</name>
<evidence type="ECO:0000256" key="2">
    <source>
        <dbReference type="ARBA" id="ARBA00022737"/>
    </source>
</evidence>
<evidence type="ECO:0000313" key="6">
    <source>
        <dbReference type="Ensembl" id="ENSCUSP00005019424.1"/>
    </source>
</evidence>
<sequence>MQLAARIRPRDLEDFFSAVGKVRDVRIISDRNSRRSKGIAYVEFCEIQSVPLAIGLTGQRLLGVPIIVQASQAEKNRLAAMAAPLQKGSGGPLRLYVGSLHCNITEEMGIFEPFGKIDNIVLMRDPDTGQSKGYGFITFSEADCARRALTQLNGFELAGRPMHLGQVSERPEGGADVAFPEGPPELGTAAGRLQLMAKLAEGSGLQLPAPAQAALQQLNGALTPLGGLNPAALTALSPALNLASQCLTLSGLFSPQTM</sequence>
<keyword evidence="7" id="KW-1185">Reference proteome</keyword>
<dbReference type="Ensembl" id="ENSCUST00005020159.1">
    <property type="protein sequence ID" value="ENSCUSP00005019424.1"/>
    <property type="gene ID" value="ENSCUSG00005012426.1"/>
</dbReference>
<keyword evidence="3 4" id="KW-0694">RNA-binding</keyword>
<reference evidence="6" key="2">
    <citation type="submission" date="2025-08" db="UniProtKB">
        <authorList>
            <consortium name="Ensembl"/>
        </authorList>
    </citation>
    <scope>IDENTIFICATION</scope>
</reference>
<dbReference type="SUPFAM" id="SSF54928">
    <property type="entry name" value="RNA-binding domain, RBD"/>
    <property type="match status" value="2"/>
</dbReference>
<gene>
    <name evidence="6" type="primary">RBM23</name>
</gene>
<reference evidence="6" key="3">
    <citation type="submission" date="2025-09" db="UniProtKB">
        <authorList>
            <consortium name="Ensembl"/>
        </authorList>
    </citation>
    <scope>IDENTIFICATION</scope>
</reference>
<dbReference type="AlphaFoldDB" id="A0A8C3Y6P4"/>
<dbReference type="InterPro" id="IPR012677">
    <property type="entry name" value="Nucleotide-bd_a/b_plait_sf"/>
</dbReference>
<dbReference type="GO" id="GO:0006397">
    <property type="term" value="P:mRNA processing"/>
    <property type="evidence" value="ECO:0007669"/>
    <property type="project" value="InterPro"/>
</dbReference>
<dbReference type="Pfam" id="PF00076">
    <property type="entry name" value="RRM_1"/>
    <property type="match status" value="2"/>
</dbReference>
<dbReference type="GO" id="GO:0005634">
    <property type="term" value="C:nucleus"/>
    <property type="evidence" value="ECO:0007669"/>
    <property type="project" value="InterPro"/>
</dbReference>
<evidence type="ECO:0000259" key="5">
    <source>
        <dbReference type="PROSITE" id="PS50102"/>
    </source>
</evidence>
<evidence type="ECO:0000313" key="7">
    <source>
        <dbReference type="Proteomes" id="UP000694563"/>
    </source>
</evidence>
<dbReference type="NCBIfam" id="TIGR01622">
    <property type="entry name" value="SF-CC1"/>
    <property type="match status" value="1"/>
</dbReference>
<evidence type="ECO:0000256" key="1">
    <source>
        <dbReference type="ARBA" id="ARBA00022553"/>
    </source>
</evidence>
<protein>
    <submittedName>
        <fullName evidence="6">RNA binding motif protein 23</fullName>
    </submittedName>
</protein>
<proteinExistence type="predicted"/>
<dbReference type="PROSITE" id="PS50102">
    <property type="entry name" value="RRM"/>
    <property type="match status" value="2"/>
</dbReference>
<feature type="domain" description="RRM" evidence="5">
    <location>
        <begin position="1"/>
        <end position="73"/>
    </location>
</feature>
<accession>A0A8C3Y6P4</accession>
<keyword evidence="1" id="KW-0597">Phosphoprotein</keyword>
<keyword evidence="2" id="KW-0677">Repeat</keyword>
<dbReference type="SMART" id="SM00360">
    <property type="entry name" value="RRM"/>
    <property type="match status" value="2"/>
</dbReference>
<organism evidence="6 7">
    <name type="scientific">Catharus ustulatus</name>
    <name type="common">Russet-backed thrush</name>
    <name type="synonym">Hylocichla ustulatus</name>
    <dbReference type="NCBI Taxonomy" id="91951"/>
    <lineage>
        <taxon>Eukaryota</taxon>
        <taxon>Metazoa</taxon>
        <taxon>Chordata</taxon>
        <taxon>Craniata</taxon>
        <taxon>Vertebrata</taxon>
        <taxon>Euteleostomi</taxon>
        <taxon>Archelosauria</taxon>
        <taxon>Archosauria</taxon>
        <taxon>Dinosauria</taxon>
        <taxon>Saurischia</taxon>
        <taxon>Theropoda</taxon>
        <taxon>Coelurosauria</taxon>
        <taxon>Aves</taxon>
        <taxon>Neognathae</taxon>
        <taxon>Neoaves</taxon>
        <taxon>Telluraves</taxon>
        <taxon>Australaves</taxon>
        <taxon>Passeriformes</taxon>
        <taxon>Turdidae</taxon>
        <taxon>Catharus</taxon>
    </lineage>
</organism>
<dbReference type="Pfam" id="PF15519">
    <property type="entry name" value="RBM39linker"/>
    <property type="match status" value="1"/>
</dbReference>
<dbReference type="GO" id="GO:0003723">
    <property type="term" value="F:RNA binding"/>
    <property type="evidence" value="ECO:0007669"/>
    <property type="project" value="UniProtKB-UniRule"/>
</dbReference>
<evidence type="ECO:0000256" key="4">
    <source>
        <dbReference type="PROSITE-ProRule" id="PRU00176"/>
    </source>
</evidence>
<dbReference type="InterPro" id="IPR006509">
    <property type="entry name" value="RBM39_SF"/>
</dbReference>
<dbReference type="FunFam" id="3.30.70.330:FF:000080">
    <property type="entry name" value="RNA-binding protein 39 isoform X1"/>
    <property type="match status" value="1"/>
</dbReference>
<dbReference type="Proteomes" id="UP000694563">
    <property type="component" value="Chromosome 38"/>
</dbReference>
<reference evidence="6" key="1">
    <citation type="submission" date="2020-10" db="EMBL/GenBank/DDBJ databases">
        <title>Catharus ustulatus (Swainson's thrush) genome, bCatUst1, primary haplotype v2.</title>
        <authorList>
            <person name="Delmore K."/>
            <person name="Vafadar M."/>
            <person name="Formenti G."/>
            <person name="Chow W."/>
            <person name="Pelan S."/>
            <person name="Howe K."/>
            <person name="Rhie A."/>
            <person name="Mountcastle J."/>
            <person name="Haase B."/>
            <person name="Fedrigo O."/>
            <person name="Jarvis E.D."/>
        </authorList>
    </citation>
    <scope>NUCLEOTIDE SEQUENCE [LARGE SCALE GENOMIC DNA]</scope>
</reference>
<dbReference type="InterPro" id="IPR035979">
    <property type="entry name" value="RBD_domain_sf"/>
</dbReference>
<dbReference type="InterPro" id="IPR000504">
    <property type="entry name" value="RRM_dom"/>
</dbReference>
<dbReference type="Gene3D" id="3.30.70.330">
    <property type="match status" value="2"/>
</dbReference>
<dbReference type="InterPro" id="IPR029123">
    <property type="entry name" value="RBM39_linker"/>
</dbReference>